<organism evidence="1">
    <name type="scientific">Anguilla anguilla</name>
    <name type="common">European freshwater eel</name>
    <name type="synonym">Muraena anguilla</name>
    <dbReference type="NCBI Taxonomy" id="7936"/>
    <lineage>
        <taxon>Eukaryota</taxon>
        <taxon>Metazoa</taxon>
        <taxon>Chordata</taxon>
        <taxon>Craniata</taxon>
        <taxon>Vertebrata</taxon>
        <taxon>Euteleostomi</taxon>
        <taxon>Actinopterygii</taxon>
        <taxon>Neopterygii</taxon>
        <taxon>Teleostei</taxon>
        <taxon>Anguilliformes</taxon>
        <taxon>Anguillidae</taxon>
        <taxon>Anguilla</taxon>
    </lineage>
</organism>
<dbReference type="AlphaFoldDB" id="A0A0E9X3X0"/>
<proteinExistence type="predicted"/>
<protein>
    <submittedName>
        <fullName evidence="1">Uncharacterized protein</fullName>
    </submittedName>
</protein>
<sequence length="76" mass="8572">MIREKLGTMWLSEWTISKTRDNVIGTGFSFYPHSRPLSNTSVGSASYSMSFSSVLTTVIHANLTKQISSFKIYTFK</sequence>
<dbReference type="EMBL" id="GBXM01011165">
    <property type="protein sequence ID" value="JAH97412.1"/>
    <property type="molecule type" value="Transcribed_RNA"/>
</dbReference>
<reference evidence="1" key="1">
    <citation type="submission" date="2014-11" db="EMBL/GenBank/DDBJ databases">
        <authorList>
            <person name="Amaro Gonzalez C."/>
        </authorList>
    </citation>
    <scope>NUCLEOTIDE SEQUENCE</scope>
</reference>
<reference evidence="1" key="2">
    <citation type="journal article" date="2015" name="Fish Shellfish Immunol.">
        <title>Early steps in the European eel (Anguilla anguilla)-Vibrio vulnificus interaction in the gills: Role of the RtxA13 toxin.</title>
        <authorList>
            <person name="Callol A."/>
            <person name="Pajuelo D."/>
            <person name="Ebbesson L."/>
            <person name="Teles M."/>
            <person name="MacKenzie S."/>
            <person name="Amaro C."/>
        </authorList>
    </citation>
    <scope>NUCLEOTIDE SEQUENCE</scope>
</reference>
<accession>A0A0E9X3X0</accession>
<evidence type="ECO:0000313" key="1">
    <source>
        <dbReference type="EMBL" id="JAH97412.1"/>
    </source>
</evidence>
<name>A0A0E9X3X0_ANGAN</name>